<dbReference type="EC" id="4.1.3.30" evidence="6"/>
<keyword evidence="5 6" id="KW-0456">Lyase</keyword>
<dbReference type="Gene3D" id="3.20.20.60">
    <property type="entry name" value="Phosphoenolpyruvate-binding domains"/>
    <property type="match status" value="1"/>
</dbReference>
<keyword evidence="3" id="KW-0479">Metal-binding</keyword>
<dbReference type="PANTHER" id="PTHR42905:SF5">
    <property type="entry name" value="CARBOXYVINYL-CARBOXYPHOSPHONATE PHOSPHORYLMUTASE, CHLOROPLASTIC"/>
    <property type="match status" value="1"/>
</dbReference>
<dbReference type="GO" id="GO:0046872">
    <property type="term" value="F:metal ion binding"/>
    <property type="evidence" value="ECO:0007669"/>
    <property type="project" value="UniProtKB-KW"/>
</dbReference>
<dbReference type="Proteomes" id="UP000198897">
    <property type="component" value="Unassembled WGS sequence"/>
</dbReference>
<proteinExistence type="inferred from homology"/>
<evidence type="ECO:0000256" key="2">
    <source>
        <dbReference type="ARBA" id="ARBA00009282"/>
    </source>
</evidence>
<gene>
    <name evidence="7" type="ORF">SAMN05216353_1589</name>
</gene>
<dbReference type="InterPro" id="IPR012695">
    <property type="entry name" value="PrpB"/>
</dbReference>
<dbReference type="RefSeq" id="WP_089754538.1">
    <property type="nucleotide sequence ID" value="NZ_FOOG01000058.1"/>
</dbReference>
<evidence type="ECO:0000256" key="4">
    <source>
        <dbReference type="ARBA" id="ARBA00022842"/>
    </source>
</evidence>
<reference evidence="8" key="1">
    <citation type="submission" date="2016-10" db="EMBL/GenBank/DDBJ databases">
        <authorList>
            <person name="Varghese N."/>
            <person name="Submissions S."/>
        </authorList>
    </citation>
    <scope>NUCLEOTIDE SEQUENCE [LARGE SCALE GENOMIC DNA]</scope>
    <source>
        <strain evidence="8">FP5</strain>
    </source>
</reference>
<dbReference type="PROSITE" id="PS00161">
    <property type="entry name" value="ISOCITRATE_LYASE"/>
    <property type="match status" value="1"/>
</dbReference>
<comment type="function">
    <text evidence="6">Catalyzes the thermodynamically favored C-C bond cleavage of (2R,3S)-2-methylisocitrate to yield pyruvate and succinate.</text>
</comment>
<evidence type="ECO:0000313" key="8">
    <source>
        <dbReference type="Proteomes" id="UP000198897"/>
    </source>
</evidence>
<comment type="similarity">
    <text evidence="2 6">Belongs to the isocitrate lyase/PEP mutase superfamily. Methylisocitrate lyase family.</text>
</comment>
<dbReference type="NCBIfam" id="TIGR02317">
    <property type="entry name" value="prpB"/>
    <property type="match status" value="1"/>
</dbReference>
<dbReference type="UniPathway" id="UPA00946"/>
<keyword evidence="4" id="KW-0460">Magnesium</keyword>
<dbReference type="SUPFAM" id="SSF51621">
    <property type="entry name" value="Phosphoenolpyruvate/pyruvate domain"/>
    <property type="match status" value="1"/>
</dbReference>
<accession>A0A1I2SXZ7</accession>
<comment type="cofactor">
    <cofactor evidence="1">
        <name>Mg(2+)</name>
        <dbReference type="ChEBI" id="CHEBI:18420"/>
    </cofactor>
</comment>
<dbReference type="InterPro" id="IPR039556">
    <property type="entry name" value="ICL/PEPM"/>
</dbReference>
<dbReference type="PANTHER" id="PTHR42905">
    <property type="entry name" value="PHOSPHOENOLPYRUVATE CARBOXYLASE"/>
    <property type="match status" value="1"/>
</dbReference>
<comment type="catalytic activity">
    <reaction evidence="6">
        <text>(2S,3R)-3-hydroxybutane-1,2,3-tricarboxylate = pyruvate + succinate</text>
        <dbReference type="Rhea" id="RHEA:16809"/>
        <dbReference type="ChEBI" id="CHEBI:15361"/>
        <dbReference type="ChEBI" id="CHEBI:30031"/>
        <dbReference type="ChEBI" id="CHEBI:57429"/>
        <dbReference type="EC" id="4.1.3.30"/>
    </reaction>
</comment>
<protein>
    <recommendedName>
        <fullName evidence="6">Methylisocitrate lyase</fullName>
        <ecNumber evidence="6">4.1.3.30</ecNumber>
    </recommendedName>
</protein>
<evidence type="ECO:0000256" key="5">
    <source>
        <dbReference type="ARBA" id="ARBA00023239"/>
    </source>
</evidence>
<dbReference type="InterPro" id="IPR040442">
    <property type="entry name" value="Pyrv_kinase-like_dom_sf"/>
</dbReference>
<evidence type="ECO:0000256" key="3">
    <source>
        <dbReference type="ARBA" id="ARBA00022723"/>
    </source>
</evidence>
<sequence length="290" mass="32556">MSWLLDENIAHENLCQSFREQMKAKEIMRLVGAHHGLAGIMAKKSGFTSLYLSGAALSASKGLPDIGLITHEELVEKAKELVNAANLPLLVDIDTGHGEAYNTVRLAQDLVKARVAAVQLEDQVFPKKCGHLEGKSLVPKEDVVEKIKLIKKAAPDLIIVARTDALAVTSKEDAVKRAEAYIEAGAECVFPEAVETEEDMEYIAHRLQVPLLYNMTEFGKTPYKTSDEIEKFGFSLVIYPVTSLRVALKAIEQIYETIYHDGTQQNMLDRMQTREELYELIDYHKYENFK</sequence>
<dbReference type="EMBL" id="FOOG01000058">
    <property type="protein sequence ID" value="SFG57483.1"/>
    <property type="molecule type" value="Genomic_DNA"/>
</dbReference>
<dbReference type="CDD" id="cd00377">
    <property type="entry name" value="ICL_PEPM"/>
    <property type="match status" value="1"/>
</dbReference>
<dbReference type="GO" id="GO:0046421">
    <property type="term" value="F:methylisocitrate lyase activity"/>
    <property type="evidence" value="ECO:0007669"/>
    <property type="project" value="UniProtKB-EC"/>
</dbReference>
<dbReference type="OrthoDB" id="8629576at2"/>
<name>A0A1I2SXZ7_9BACI</name>
<evidence type="ECO:0000256" key="6">
    <source>
        <dbReference type="RuleBase" id="RU361121"/>
    </source>
</evidence>
<dbReference type="AlphaFoldDB" id="A0A1I2SXZ7"/>
<dbReference type="InterPro" id="IPR015813">
    <property type="entry name" value="Pyrv/PenolPyrv_kinase-like_dom"/>
</dbReference>
<dbReference type="GO" id="GO:0019629">
    <property type="term" value="P:propionate catabolic process, 2-methylcitrate cycle"/>
    <property type="evidence" value="ECO:0007669"/>
    <property type="project" value="InterPro"/>
</dbReference>
<comment type="pathway">
    <text evidence="6">Organic acid metabolism; propanoate degradation.</text>
</comment>
<evidence type="ECO:0000256" key="1">
    <source>
        <dbReference type="ARBA" id="ARBA00001946"/>
    </source>
</evidence>
<organism evidence="7 8">
    <name type="scientific">Halobacillus alkaliphilus</name>
    <dbReference type="NCBI Taxonomy" id="396056"/>
    <lineage>
        <taxon>Bacteria</taxon>
        <taxon>Bacillati</taxon>
        <taxon>Bacillota</taxon>
        <taxon>Bacilli</taxon>
        <taxon>Bacillales</taxon>
        <taxon>Bacillaceae</taxon>
        <taxon>Halobacillus</taxon>
    </lineage>
</organism>
<dbReference type="Pfam" id="PF13714">
    <property type="entry name" value="PEP_mutase"/>
    <property type="match status" value="1"/>
</dbReference>
<keyword evidence="8" id="KW-1185">Reference proteome</keyword>
<dbReference type="InterPro" id="IPR018523">
    <property type="entry name" value="Isocitrate_lyase_ph_CS"/>
</dbReference>
<evidence type="ECO:0000313" key="7">
    <source>
        <dbReference type="EMBL" id="SFG57483.1"/>
    </source>
</evidence>